<dbReference type="PRINTS" id="PR00385">
    <property type="entry name" value="P450"/>
</dbReference>
<keyword evidence="7 8" id="KW-0349">Heme</keyword>
<dbReference type="InterPro" id="IPR036396">
    <property type="entry name" value="Cyt_P450_sf"/>
</dbReference>
<dbReference type="EMBL" id="KY249911">
    <property type="protein sequence ID" value="APH81382.1"/>
    <property type="molecule type" value="mRNA"/>
</dbReference>
<dbReference type="Pfam" id="PF00067">
    <property type="entry name" value="p450"/>
    <property type="match status" value="1"/>
</dbReference>
<evidence type="ECO:0000256" key="8">
    <source>
        <dbReference type="RuleBase" id="RU000461"/>
    </source>
</evidence>
<keyword evidence="3 7" id="KW-0479">Metal-binding</keyword>
<dbReference type="InterPro" id="IPR050182">
    <property type="entry name" value="Cytochrome_P450_fam2"/>
</dbReference>
<dbReference type="PRINTS" id="PR00463">
    <property type="entry name" value="EP450I"/>
</dbReference>
<evidence type="ECO:0000256" key="5">
    <source>
        <dbReference type="ARBA" id="ARBA00023004"/>
    </source>
</evidence>
<evidence type="ECO:0000256" key="7">
    <source>
        <dbReference type="PIRSR" id="PIRSR602401-1"/>
    </source>
</evidence>
<dbReference type="AlphaFoldDB" id="A0A2H4FY79"/>
<evidence type="ECO:0000256" key="1">
    <source>
        <dbReference type="ARBA" id="ARBA00001971"/>
    </source>
</evidence>
<dbReference type="FunFam" id="1.10.630.10:FF:000036">
    <property type="entry name" value="CYtochrome P450 family"/>
    <property type="match status" value="1"/>
</dbReference>
<keyword evidence="6 8" id="KW-0503">Monooxygenase</keyword>
<keyword evidence="5 7" id="KW-0408">Iron</keyword>
<dbReference type="GO" id="GO:0005506">
    <property type="term" value="F:iron ion binding"/>
    <property type="evidence" value="ECO:0007669"/>
    <property type="project" value="InterPro"/>
</dbReference>
<name>A0A2H4FY79_9MAXI</name>
<dbReference type="Gene3D" id="1.10.630.10">
    <property type="entry name" value="Cytochrome P450"/>
    <property type="match status" value="1"/>
</dbReference>
<evidence type="ECO:0000256" key="4">
    <source>
        <dbReference type="ARBA" id="ARBA00023002"/>
    </source>
</evidence>
<feature type="signal peptide" evidence="9">
    <location>
        <begin position="1"/>
        <end position="15"/>
    </location>
</feature>
<dbReference type="InterPro" id="IPR002401">
    <property type="entry name" value="Cyt_P450_E_grp-I"/>
</dbReference>
<dbReference type="GO" id="GO:0006805">
    <property type="term" value="P:xenobiotic metabolic process"/>
    <property type="evidence" value="ECO:0007669"/>
    <property type="project" value="TreeGrafter"/>
</dbReference>
<dbReference type="PROSITE" id="PS00086">
    <property type="entry name" value="CYTOCHROME_P450"/>
    <property type="match status" value="1"/>
</dbReference>
<keyword evidence="4 8" id="KW-0560">Oxidoreductase</keyword>
<comment type="cofactor">
    <cofactor evidence="1 7">
        <name>heme</name>
        <dbReference type="ChEBI" id="CHEBI:30413"/>
    </cofactor>
</comment>
<keyword evidence="9" id="KW-0732">Signal</keyword>
<evidence type="ECO:0000256" key="3">
    <source>
        <dbReference type="ARBA" id="ARBA00022723"/>
    </source>
</evidence>
<evidence type="ECO:0000256" key="6">
    <source>
        <dbReference type="ARBA" id="ARBA00023033"/>
    </source>
</evidence>
<accession>A0A2H4FY79</accession>
<sequence length="488" mass="55200">MLWVVVASLICIALAAVCVRHYIDIARSCPGPMSWPLVGAIPFMDKTGVGALLDEQLRKYGKIARVDLGRLRFFVINDFGTAKDLFNRDITSNRPVSWLHKYLKGFNGKICGIIHASGATWREQRRFALKNLRDFGFGRKSLDHVIHEEAQLLIKSLLEEHWTHGDILIGTTFNAPVVNVLWQVVASTRFDPNAQKTKDMMEKLTERFKAGLTWSSAFPFLNRYLPLSKFNQDLLDFKAMIRKEVIAHEQDHDPDLPPRDFMDVYISEISSQTHPESSNFHREQLVTICTDFFQAGSETSSTTLAWCVLYMALNPEVQSRCSSEIQDTIGATNPTLDDINRLVYTRATVMEVQRISVTAPGSLLHITSEDIHMEGFVIPKKSIMIANQKSFLMDECVWPNPEAFMPDRFIGANGKIVKPEQFVPFGIGPRICMGESLAKSEIFIFFVMLLQHLQISSSKTYGPPNPKNLTTGITTIPDPFHVHIEPRT</sequence>
<reference evidence="10" key="1">
    <citation type="submission" date="2016-11" db="EMBL/GenBank/DDBJ databases">
        <title>Comparative effects of crude oil on the Antarctic and temperate congenic copepods Tigriopus kingsejongensis and Tigriopus japonicus.</title>
        <authorList>
            <person name="Lee J.-S."/>
        </authorList>
    </citation>
    <scope>NUCLEOTIDE SEQUENCE</scope>
</reference>
<organism evidence="10">
    <name type="scientific">Tigriopus kingsejongensis</name>
    <dbReference type="NCBI Taxonomy" id="1133412"/>
    <lineage>
        <taxon>Eukaryota</taxon>
        <taxon>Metazoa</taxon>
        <taxon>Ecdysozoa</taxon>
        <taxon>Arthropoda</taxon>
        <taxon>Crustacea</taxon>
        <taxon>Multicrustacea</taxon>
        <taxon>Hexanauplia</taxon>
        <taxon>Copepoda</taxon>
        <taxon>Harpacticoida</taxon>
        <taxon>Harpacticidae</taxon>
        <taxon>Tigriopus</taxon>
    </lineage>
</organism>
<feature type="binding site" description="axial binding residue" evidence="7">
    <location>
        <position position="432"/>
    </location>
    <ligand>
        <name>heme</name>
        <dbReference type="ChEBI" id="CHEBI:30413"/>
    </ligand>
    <ligandPart>
        <name>Fe</name>
        <dbReference type="ChEBI" id="CHEBI:18248"/>
    </ligandPart>
</feature>
<dbReference type="InterPro" id="IPR017972">
    <property type="entry name" value="Cyt_P450_CS"/>
</dbReference>
<evidence type="ECO:0000256" key="2">
    <source>
        <dbReference type="ARBA" id="ARBA00010617"/>
    </source>
</evidence>
<evidence type="ECO:0000313" key="10">
    <source>
        <dbReference type="EMBL" id="APH81382.1"/>
    </source>
</evidence>
<dbReference type="PANTHER" id="PTHR24300:SF403">
    <property type="entry name" value="CYTOCHROME P450 306A1"/>
    <property type="match status" value="1"/>
</dbReference>
<proteinExistence type="evidence at transcript level"/>
<dbReference type="GO" id="GO:0020037">
    <property type="term" value="F:heme binding"/>
    <property type="evidence" value="ECO:0007669"/>
    <property type="project" value="InterPro"/>
</dbReference>
<protein>
    <submittedName>
        <fullName evidence="10">Cytochrome P450 CYP3041A2</fullName>
    </submittedName>
</protein>
<dbReference type="GO" id="GO:0006082">
    <property type="term" value="P:organic acid metabolic process"/>
    <property type="evidence" value="ECO:0007669"/>
    <property type="project" value="TreeGrafter"/>
</dbReference>
<comment type="similarity">
    <text evidence="2 8">Belongs to the cytochrome P450 family.</text>
</comment>
<feature type="chain" id="PRO_5014125994" evidence="9">
    <location>
        <begin position="16"/>
        <end position="488"/>
    </location>
</feature>
<dbReference type="GO" id="GO:0005737">
    <property type="term" value="C:cytoplasm"/>
    <property type="evidence" value="ECO:0007669"/>
    <property type="project" value="TreeGrafter"/>
</dbReference>
<dbReference type="GO" id="GO:0016712">
    <property type="term" value="F:oxidoreductase activity, acting on paired donors, with incorporation or reduction of molecular oxygen, reduced flavin or flavoprotein as one donor, and incorporation of one atom of oxygen"/>
    <property type="evidence" value="ECO:0007669"/>
    <property type="project" value="TreeGrafter"/>
</dbReference>
<dbReference type="PANTHER" id="PTHR24300">
    <property type="entry name" value="CYTOCHROME P450 508A4-RELATED"/>
    <property type="match status" value="1"/>
</dbReference>
<evidence type="ECO:0000256" key="9">
    <source>
        <dbReference type="SAM" id="SignalP"/>
    </source>
</evidence>
<dbReference type="InterPro" id="IPR001128">
    <property type="entry name" value="Cyt_P450"/>
</dbReference>
<dbReference type="GO" id="GO:0008395">
    <property type="term" value="F:steroid hydroxylase activity"/>
    <property type="evidence" value="ECO:0007669"/>
    <property type="project" value="TreeGrafter"/>
</dbReference>
<dbReference type="SUPFAM" id="SSF48264">
    <property type="entry name" value="Cytochrome P450"/>
    <property type="match status" value="1"/>
</dbReference>